<sequence>MTKAKSTDMHPLAINILKLNRYNYDFFNCEQVVFFEYIVVKGMAFKKRNEFYHSAETIRTETGIKRSSLRTIINKFETLGIISTVVKGMPRVTHFQVHYPRIVELFPKIYQLSENGQLPYELSKQLADFFLPLVDNYQEKNNNKNTKEEFSIEKYDSESEVEDALLFFNDFLAQFRYQNKIAPAALKYKELDFIKALKVYDRETIIEFVKIYFTDKVNPKLSKFFEFDQISKNRLVFIEKTKAEEYSYAKSFIDKLQKRYIQRLNMHNRNDSYSRGKNESKLVVTERIVQKMINALRVKSEVEIENAFVPYIDEILKGESSARKILPYFLSIKEGEYEIIDTYLE</sequence>
<protein>
    <submittedName>
        <fullName evidence="1">Uncharacterized protein</fullName>
    </submittedName>
</protein>
<dbReference type="EMBL" id="CP019344">
    <property type="protein sequence ID" value="ARN77943.1"/>
    <property type="molecule type" value="Genomic_DNA"/>
</dbReference>
<gene>
    <name evidence="1" type="ORF">BST97_07995</name>
</gene>
<dbReference type="Proteomes" id="UP000193431">
    <property type="component" value="Chromosome"/>
</dbReference>
<evidence type="ECO:0000313" key="1">
    <source>
        <dbReference type="EMBL" id="ARN77943.1"/>
    </source>
</evidence>
<proteinExistence type="predicted"/>
<evidence type="ECO:0000313" key="2">
    <source>
        <dbReference type="Proteomes" id="UP000193431"/>
    </source>
</evidence>
<accession>A0A1W6MK34</accession>
<organism evidence="1 2">
    <name type="scientific">Nonlabens spongiae</name>
    <dbReference type="NCBI Taxonomy" id="331648"/>
    <lineage>
        <taxon>Bacteria</taxon>
        <taxon>Pseudomonadati</taxon>
        <taxon>Bacteroidota</taxon>
        <taxon>Flavobacteriia</taxon>
        <taxon>Flavobacteriales</taxon>
        <taxon>Flavobacteriaceae</taxon>
        <taxon>Nonlabens</taxon>
    </lineage>
</organism>
<dbReference type="AlphaFoldDB" id="A0A1W6MK34"/>
<dbReference type="STRING" id="331648.BST97_07995"/>
<name>A0A1W6MK34_9FLAO</name>
<reference evidence="1 2" key="1">
    <citation type="submission" date="2016-11" db="EMBL/GenBank/DDBJ databases">
        <title>Trade-off between light-utilization and light-protection in marine flavobacteria.</title>
        <authorList>
            <person name="Kumagai Y."/>
        </authorList>
    </citation>
    <scope>NUCLEOTIDE SEQUENCE [LARGE SCALE GENOMIC DNA]</scope>
    <source>
        <strain evidence="1 2">JCM 13191</strain>
    </source>
</reference>
<keyword evidence="2" id="KW-1185">Reference proteome</keyword>